<dbReference type="RefSeq" id="WP_187722248.1">
    <property type="nucleotide sequence ID" value="NZ_BAABBL010000012.1"/>
</dbReference>
<reference evidence="4 5" key="1">
    <citation type="submission" date="2020-08" db="EMBL/GenBank/DDBJ databases">
        <title>Genome sequence of Tessaracoccus defluvii JCM 17540T.</title>
        <authorList>
            <person name="Hyun D.-W."/>
            <person name="Bae J.-W."/>
        </authorList>
    </citation>
    <scope>NUCLEOTIDE SEQUENCE [LARGE SCALE GENOMIC DNA]</scope>
    <source>
        <strain evidence="4 5">JCM 17540</strain>
    </source>
</reference>
<dbReference type="Proteomes" id="UP000516117">
    <property type="component" value="Chromosome"/>
</dbReference>
<organism evidence="4 5">
    <name type="scientific">Tessaracoccus defluvii</name>
    <dbReference type="NCBI Taxonomy" id="1285901"/>
    <lineage>
        <taxon>Bacteria</taxon>
        <taxon>Bacillati</taxon>
        <taxon>Actinomycetota</taxon>
        <taxon>Actinomycetes</taxon>
        <taxon>Propionibacteriales</taxon>
        <taxon>Propionibacteriaceae</taxon>
        <taxon>Tessaracoccus</taxon>
    </lineage>
</organism>
<keyword evidence="5" id="KW-1185">Reference proteome</keyword>
<dbReference type="EMBL" id="CP060789">
    <property type="protein sequence ID" value="QNP57145.1"/>
    <property type="molecule type" value="Genomic_DNA"/>
</dbReference>
<dbReference type="InterPro" id="IPR002052">
    <property type="entry name" value="DNA_methylase_N6_adenine_CS"/>
</dbReference>
<name>A0A7H0H9C9_9ACTN</name>
<dbReference type="NCBIfam" id="TIGR00095">
    <property type="entry name" value="16S rRNA (guanine(966)-N(2))-methyltransferase RsmD"/>
    <property type="match status" value="1"/>
</dbReference>
<dbReference type="CDD" id="cd02440">
    <property type="entry name" value="AdoMet_MTases"/>
    <property type="match status" value="1"/>
</dbReference>
<proteinExistence type="predicted"/>
<feature type="region of interest" description="Disordered" evidence="3">
    <location>
        <begin position="1"/>
        <end position="26"/>
    </location>
</feature>
<dbReference type="PANTHER" id="PTHR43542:SF1">
    <property type="entry name" value="METHYLTRANSFERASE"/>
    <property type="match status" value="1"/>
</dbReference>
<evidence type="ECO:0000313" key="4">
    <source>
        <dbReference type="EMBL" id="QNP57145.1"/>
    </source>
</evidence>
<dbReference type="GO" id="GO:0052913">
    <property type="term" value="F:16S rRNA (guanine(966)-N(2))-methyltransferase activity"/>
    <property type="evidence" value="ECO:0007669"/>
    <property type="project" value="UniProtKB-EC"/>
</dbReference>
<dbReference type="PIRSF" id="PIRSF004553">
    <property type="entry name" value="CHP00095"/>
    <property type="match status" value="1"/>
</dbReference>
<gene>
    <name evidence="4" type="primary">rsmD</name>
    <name evidence="4" type="ORF">H9L22_07655</name>
</gene>
<sequence length="191" mass="20331">MSRIIAGSAKGRRLSTPKGANTRPTTDRTREALFSALASWFDTADADAERQLTGMSVLDLYAGSGAVGLEAASRGADAVVLVEADRPTARLIETNAATAGLRVDVRAARAATYVSGAGRAFDLVFLDPPYDVPTEEVESLLAGVVDTCLAPRGLVVVERSGRNRAPDFPEAFTDTWQRSYGETTLYFGARD</sequence>
<dbReference type="InterPro" id="IPR004398">
    <property type="entry name" value="RNA_MeTrfase_RsmD"/>
</dbReference>
<evidence type="ECO:0000256" key="3">
    <source>
        <dbReference type="SAM" id="MobiDB-lite"/>
    </source>
</evidence>
<dbReference type="SUPFAM" id="SSF53335">
    <property type="entry name" value="S-adenosyl-L-methionine-dependent methyltransferases"/>
    <property type="match status" value="1"/>
</dbReference>
<dbReference type="PANTHER" id="PTHR43542">
    <property type="entry name" value="METHYLTRANSFERASE"/>
    <property type="match status" value="1"/>
</dbReference>
<protein>
    <submittedName>
        <fullName evidence="4">16S rRNA (Guanine(966)-N(2))-methyltransferase RsmD</fullName>
        <ecNumber evidence="4">2.1.1.171</ecNumber>
    </submittedName>
</protein>
<keyword evidence="2 4" id="KW-0808">Transferase</keyword>
<dbReference type="GO" id="GO:0003676">
    <property type="term" value="F:nucleic acid binding"/>
    <property type="evidence" value="ECO:0007669"/>
    <property type="project" value="InterPro"/>
</dbReference>
<dbReference type="PROSITE" id="PS00092">
    <property type="entry name" value="N6_MTASE"/>
    <property type="match status" value="1"/>
</dbReference>
<evidence type="ECO:0000256" key="2">
    <source>
        <dbReference type="ARBA" id="ARBA00022679"/>
    </source>
</evidence>
<keyword evidence="1 4" id="KW-0489">Methyltransferase</keyword>
<dbReference type="InterPro" id="IPR029063">
    <property type="entry name" value="SAM-dependent_MTases_sf"/>
</dbReference>
<dbReference type="AlphaFoldDB" id="A0A7H0H9C9"/>
<accession>A0A7H0H9C9</accession>
<dbReference type="KEGG" id="tdf:H9L22_07655"/>
<dbReference type="Gene3D" id="3.40.50.150">
    <property type="entry name" value="Vaccinia Virus protein VP39"/>
    <property type="match status" value="1"/>
</dbReference>
<dbReference type="Pfam" id="PF03602">
    <property type="entry name" value="Cons_hypoth95"/>
    <property type="match status" value="1"/>
</dbReference>
<evidence type="ECO:0000313" key="5">
    <source>
        <dbReference type="Proteomes" id="UP000516117"/>
    </source>
</evidence>
<evidence type="ECO:0000256" key="1">
    <source>
        <dbReference type="ARBA" id="ARBA00022603"/>
    </source>
</evidence>
<dbReference type="EC" id="2.1.1.171" evidence="4"/>